<comment type="caution">
    <text evidence="1">The sequence shown here is derived from an EMBL/GenBank/DDBJ whole genome shotgun (WGS) entry which is preliminary data.</text>
</comment>
<dbReference type="AlphaFoldDB" id="A0AA86QNX5"/>
<evidence type="ECO:0000313" key="2">
    <source>
        <dbReference type="EMBL" id="CAL6005242.1"/>
    </source>
</evidence>
<dbReference type="Proteomes" id="UP001642409">
    <property type="component" value="Unassembled WGS sequence"/>
</dbReference>
<keyword evidence="3" id="KW-1185">Reference proteome</keyword>
<evidence type="ECO:0000313" key="1">
    <source>
        <dbReference type="EMBL" id="CAI9957573.1"/>
    </source>
</evidence>
<reference evidence="2 3" key="2">
    <citation type="submission" date="2024-07" db="EMBL/GenBank/DDBJ databases">
        <authorList>
            <person name="Akdeniz Z."/>
        </authorList>
    </citation>
    <scope>NUCLEOTIDE SEQUENCE [LARGE SCALE GENOMIC DNA]</scope>
</reference>
<organism evidence="1">
    <name type="scientific">Hexamita inflata</name>
    <dbReference type="NCBI Taxonomy" id="28002"/>
    <lineage>
        <taxon>Eukaryota</taxon>
        <taxon>Metamonada</taxon>
        <taxon>Diplomonadida</taxon>
        <taxon>Hexamitidae</taxon>
        <taxon>Hexamitinae</taxon>
        <taxon>Hexamita</taxon>
    </lineage>
</organism>
<evidence type="ECO:0000313" key="3">
    <source>
        <dbReference type="Proteomes" id="UP001642409"/>
    </source>
</evidence>
<dbReference type="EMBL" id="CAXDID020000050">
    <property type="protein sequence ID" value="CAL6005242.1"/>
    <property type="molecule type" value="Genomic_DNA"/>
</dbReference>
<protein>
    <submittedName>
        <fullName evidence="2">Hypothetical_protein</fullName>
    </submittedName>
</protein>
<gene>
    <name evidence="2" type="ORF">HINF_LOCUS19276</name>
    <name evidence="1" type="ORF">HINF_LOCUS45218</name>
</gene>
<dbReference type="EMBL" id="CATOUU010000889">
    <property type="protein sequence ID" value="CAI9957573.1"/>
    <property type="molecule type" value="Genomic_DNA"/>
</dbReference>
<accession>A0AA86QNX5</accession>
<sequence>MNWIPRSTSASTIGVPCWTWMKQKPRFLTFWKKFFSRPFTWEKLPGSSWFPMAMRSGFVGIPEKARVNSATFPLDDQSPQKTAKSQSVVIVEVYWLFWWMSVITTNFEIWSGRTFSYCFPWNVQLKLLPGYVVLWQYLLPKWAAQWIRVPSSWIKDKGPQNNYLDNVN</sequence>
<reference evidence="1" key="1">
    <citation type="submission" date="2023-06" db="EMBL/GenBank/DDBJ databases">
        <authorList>
            <person name="Kurt Z."/>
        </authorList>
    </citation>
    <scope>NUCLEOTIDE SEQUENCE</scope>
</reference>
<proteinExistence type="predicted"/>
<name>A0AA86QNX5_9EUKA</name>